<dbReference type="NCBIfam" id="TIGR00756">
    <property type="entry name" value="PPR"/>
    <property type="match status" value="4"/>
</dbReference>
<dbReference type="AlphaFoldDB" id="A0A9D4U7Q7"/>
<name>A0A9D4U7Q7_ADICA</name>
<feature type="repeat" description="PPR" evidence="2">
    <location>
        <begin position="648"/>
        <end position="682"/>
    </location>
</feature>
<keyword evidence="1" id="KW-0677">Repeat</keyword>
<feature type="repeat" description="PPR" evidence="2">
    <location>
        <begin position="296"/>
        <end position="330"/>
    </location>
</feature>
<organism evidence="3 4">
    <name type="scientific">Adiantum capillus-veneris</name>
    <name type="common">Maidenhair fern</name>
    <dbReference type="NCBI Taxonomy" id="13818"/>
    <lineage>
        <taxon>Eukaryota</taxon>
        <taxon>Viridiplantae</taxon>
        <taxon>Streptophyta</taxon>
        <taxon>Embryophyta</taxon>
        <taxon>Tracheophyta</taxon>
        <taxon>Polypodiopsida</taxon>
        <taxon>Polypodiidae</taxon>
        <taxon>Polypodiales</taxon>
        <taxon>Pteridineae</taxon>
        <taxon>Pteridaceae</taxon>
        <taxon>Vittarioideae</taxon>
        <taxon>Adiantum</taxon>
    </lineage>
</organism>
<dbReference type="OrthoDB" id="1893323at2759"/>
<gene>
    <name evidence="3" type="ORF">GOP47_0023086</name>
</gene>
<proteinExistence type="predicted"/>
<dbReference type="InterPro" id="IPR046960">
    <property type="entry name" value="PPR_At4g14850-like_plant"/>
</dbReference>
<dbReference type="PANTHER" id="PTHR47926:SF533">
    <property type="entry name" value="DYW DOMAIN-CONTAINING PROTEIN"/>
    <property type="match status" value="1"/>
</dbReference>
<evidence type="ECO:0000313" key="3">
    <source>
        <dbReference type="EMBL" id="KAI5062547.1"/>
    </source>
</evidence>
<evidence type="ECO:0000256" key="1">
    <source>
        <dbReference type="ARBA" id="ARBA00022737"/>
    </source>
</evidence>
<dbReference type="GO" id="GO:0048731">
    <property type="term" value="P:system development"/>
    <property type="evidence" value="ECO:0007669"/>
    <property type="project" value="UniProtKB-ARBA"/>
</dbReference>
<dbReference type="PANTHER" id="PTHR47926">
    <property type="entry name" value="PENTATRICOPEPTIDE REPEAT-CONTAINING PROTEIN"/>
    <property type="match status" value="1"/>
</dbReference>
<dbReference type="InterPro" id="IPR011990">
    <property type="entry name" value="TPR-like_helical_dom_sf"/>
</dbReference>
<comment type="caution">
    <text evidence="3">The sequence shown here is derived from an EMBL/GenBank/DDBJ whole genome shotgun (WGS) entry which is preliminary data.</text>
</comment>
<evidence type="ECO:0008006" key="5">
    <source>
        <dbReference type="Google" id="ProtNLM"/>
    </source>
</evidence>
<dbReference type="Pfam" id="PF01535">
    <property type="entry name" value="PPR"/>
    <property type="match status" value="6"/>
</dbReference>
<dbReference type="Gene3D" id="1.25.40.10">
    <property type="entry name" value="Tetratricopeptide repeat domain"/>
    <property type="match status" value="6"/>
</dbReference>
<dbReference type="InterPro" id="IPR002885">
    <property type="entry name" value="PPR_rpt"/>
</dbReference>
<feature type="repeat" description="PPR" evidence="2">
    <location>
        <begin position="749"/>
        <end position="783"/>
    </location>
</feature>
<evidence type="ECO:0000256" key="2">
    <source>
        <dbReference type="PROSITE-ProRule" id="PRU00708"/>
    </source>
</evidence>
<dbReference type="FunFam" id="1.25.40.10:FF:000158">
    <property type="entry name" value="pentatricopeptide repeat-containing protein At2g33680"/>
    <property type="match status" value="1"/>
</dbReference>
<feature type="repeat" description="PPR" evidence="2">
    <location>
        <begin position="195"/>
        <end position="229"/>
    </location>
</feature>
<feature type="repeat" description="PPR" evidence="2">
    <location>
        <begin position="413"/>
        <end position="447"/>
    </location>
</feature>
<dbReference type="FunFam" id="1.25.40.10:FF:000285">
    <property type="entry name" value="Pentatricopeptide repeat-containing protein, chloroplastic"/>
    <property type="match status" value="1"/>
</dbReference>
<dbReference type="Proteomes" id="UP000886520">
    <property type="component" value="Chromosome 22"/>
</dbReference>
<dbReference type="Pfam" id="PF13041">
    <property type="entry name" value="PPR_2"/>
    <property type="match status" value="3"/>
</dbReference>
<sequence length="913" mass="101826">MEVFKLLSFRRPVSPSRRCFFSTRLFACEFSTREEQLWDDLFANSSHWWDNRHDKLSPSFPDFRHKVSRCPLWLNSPRVPLWVLTKLASVEGICLLLCPALLRMFHMFCELGQVDMALHVLLDMPHSPTENMYYSLLKACNQVEALAHAKLVRVHMSRDPLATDGFLGEYLVITLAKCGDVVDALSVFHSLSDRTVFSWTAIISGFAECGKNNEALSMYHLMHQDGIIPNAYTFVSLLKACRSNRNLQEVEQIHREASIFSFEFDLYVGTSLIEMYGKCGSIELAKSVFDSFRHHNVVSWTVMSSAYVENGRPDGACQLYNQMQRGGVSPDDKAIVVALQACCMLAENHKEAEDPKRLTSTIYLTRGLGLHLEACIKGFDLDVFVCNSLISLYGACERISDAECVFEQMPCHDVVSWNALLSAYVERDFPSKALKLYRQSKDIGIPADERTFVSVLLACGKLIEEEEELVVTRQSRKAAALEIGRALHSESRRTNFYLNLFVGHTTISMYGNCGSIGEAENAFHGLIECNAVAYNVLSLAYIKKGEGEMVLQIYKKMHDEGLIVNDRTFVNALQACCSLMEGEGLTAEGDVCSSKLSVLAVGKALHVDAQRMGFESDASVSSCLLSVYEKCGSLLEAKTLFSELSHKSIMAWNTMLFALIGHGEGCEALLLFKQMQEKAVTLTTFTLICALQASSMTRDVEACEEIHFAVVCAGEDERLVMANTLIHAYGCDASMADALAIFDRLPNRDVASWNVLIGAYAQKNKWAESLHWFEKMQATCMKPDGATFSIVLSACRHTGLVEKGMEYLVSMGRDYNLAPDVGHYDSIIESLAHAGDILRLEDLISSMPVQPDLTMWLCLLGSCQMHGNKDLGKLVHENAVKLQTKRVWCSLQIMQIASASTCNISCLRNGKDK</sequence>
<dbReference type="EMBL" id="JABFUD020000022">
    <property type="protein sequence ID" value="KAI5062547.1"/>
    <property type="molecule type" value="Genomic_DNA"/>
</dbReference>
<evidence type="ECO:0000313" key="4">
    <source>
        <dbReference type="Proteomes" id="UP000886520"/>
    </source>
</evidence>
<dbReference type="GO" id="GO:0009451">
    <property type="term" value="P:RNA modification"/>
    <property type="evidence" value="ECO:0007669"/>
    <property type="project" value="InterPro"/>
</dbReference>
<feature type="repeat" description="PPR" evidence="2">
    <location>
        <begin position="530"/>
        <end position="564"/>
    </location>
</feature>
<dbReference type="GO" id="GO:0003723">
    <property type="term" value="F:RNA binding"/>
    <property type="evidence" value="ECO:0007669"/>
    <property type="project" value="InterPro"/>
</dbReference>
<protein>
    <recommendedName>
        <fullName evidence="5">Pentatricopeptide repeat-containing protein</fullName>
    </recommendedName>
</protein>
<reference evidence="3" key="1">
    <citation type="submission" date="2021-01" db="EMBL/GenBank/DDBJ databases">
        <title>Adiantum capillus-veneris genome.</title>
        <authorList>
            <person name="Fang Y."/>
            <person name="Liao Q."/>
        </authorList>
    </citation>
    <scope>NUCLEOTIDE SEQUENCE</scope>
    <source>
        <strain evidence="3">H3</strain>
        <tissue evidence="3">Leaf</tissue>
    </source>
</reference>
<accession>A0A9D4U7Q7</accession>
<dbReference type="PROSITE" id="PS51375">
    <property type="entry name" value="PPR"/>
    <property type="match status" value="6"/>
</dbReference>
<keyword evidence="4" id="KW-1185">Reference proteome</keyword>